<dbReference type="GO" id="GO:0008408">
    <property type="term" value="F:3'-5' exonuclease activity"/>
    <property type="evidence" value="ECO:0007669"/>
    <property type="project" value="TreeGrafter"/>
</dbReference>
<dbReference type="EMBL" id="MT142810">
    <property type="protein sequence ID" value="QJA88903.1"/>
    <property type="molecule type" value="Genomic_DNA"/>
</dbReference>
<dbReference type="PANTHER" id="PTHR30231:SF41">
    <property type="entry name" value="DNA POLYMERASE III SUBUNIT EPSILON"/>
    <property type="match status" value="1"/>
</dbReference>
<dbReference type="Pfam" id="PF00929">
    <property type="entry name" value="RNase_T"/>
    <property type="match status" value="1"/>
</dbReference>
<dbReference type="InterPro" id="IPR012337">
    <property type="entry name" value="RNaseH-like_sf"/>
</dbReference>
<dbReference type="InterPro" id="IPR036397">
    <property type="entry name" value="RNaseH_sf"/>
</dbReference>
<dbReference type="SMART" id="SM00479">
    <property type="entry name" value="EXOIII"/>
    <property type="match status" value="1"/>
</dbReference>
<dbReference type="GO" id="GO:0005829">
    <property type="term" value="C:cytosol"/>
    <property type="evidence" value="ECO:0007669"/>
    <property type="project" value="TreeGrafter"/>
</dbReference>
<keyword evidence="2" id="KW-0540">Nuclease</keyword>
<dbReference type="AlphaFoldDB" id="A0A6M3L303"/>
<accession>A0A6M3L303</accession>
<dbReference type="CDD" id="cd06127">
    <property type="entry name" value="DEDDh"/>
    <property type="match status" value="1"/>
</dbReference>
<dbReference type="InterPro" id="IPR013520">
    <property type="entry name" value="Ribonucl_H"/>
</dbReference>
<keyword evidence="2" id="KW-0269">Exonuclease</keyword>
<reference evidence="2" key="1">
    <citation type="submission" date="2020-03" db="EMBL/GenBank/DDBJ databases">
        <title>The deep terrestrial virosphere.</title>
        <authorList>
            <person name="Holmfeldt K."/>
            <person name="Nilsson E."/>
            <person name="Simone D."/>
            <person name="Lopez-Fernandez M."/>
            <person name="Wu X."/>
            <person name="de Brujin I."/>
            <person name="Lundin D."/>
            <person name="Andersson A."/>
            <person name="Bertilsson S."/>
            <person name="Dopson M."/>
        </authorList>
    </citation>
    <scope>NUCLEOTIDE SEQUENCE</scope>
    <source>
        <strain evidence="2">MM415B02657</strain>
    </source>
</reference>
<evidence type="ECO:0000313" key="2">
    <source>
        <dbReference type="EMBL" id="QJA88903.1"/>
    </source>
</evidence>
<dbReference type="PANTHER" id="PTHR30231">
    <property type="entry name" value="DNA POLYMERASE III SUBUNIT EPSILON"/>
    <property type="match status" value="1"/>
</dbReference>
<dbReference type="GO" id="GO:0045004">
    <property type="term" value="P:DNA replication proofreading"/>
    <property type="evidence" value="ECO:0007669"/>
    <property type="project" value="TreeGrafter"/>
</dbReference>
<dbReference type="Gene3D" id="3.30.420.10">
    <property type="entry name" value="Ribonuclease H-like superfamily/Ribonuclease H"/>
    <property type="match status" value="1"/>
</dbReference>
<protein>
    <submittedName>
        <fullName evidence="2">Putative exonuclease</fullName>
    </submittedName>
</protein>
<organism evidence="2">
    <name type="scientific">viral metagenome</name>
    <dbReference type="NCBI Taxonomy" id="1070528"/>
    <lineage>
        <taxon>unclassified sequences</taxon>
        <taxon>metagenomes</taxon>
        <taxon>organismal metagenomes</taxon>
    </lineage>
</organism>
<feature type="domain" description="Exonuclease" evidence="1">
    <location>
        <begin position="17"/>
        <end position="203"/>
    </location>
</feature>
<dbReference type="GO" id="GO:0003676">
    <property type="term" value="F:nucleic acid binding"/>
    <property type="evidence" value="ECO:0007669"/>
    <property type="project" value="InterPro"/>
</dbReference>
<name>A0A6M3L303_9ZZZZ</name>
<keyword evidence="2" id="KW-0378">Hydrolase</keyword>
<dbReference type="SUPFAM" id="SSF53098">
    <property type="entry name" value="Ribonuclease H-like"/>
    <property type="match status" value="1"/>
</dbReference>
<proteinExistence type="predicted"/>
<sequence>MAVQKDTPIFSDRRTSKILWLDLETTGLDHEKCAVLQIGVVVEKNGKIEEEREFLMRPFIGADIEERALFLNRRSQQEIYNYPSMDETMEEFINFLNSHIIKHKKTDKFVIAGYNVRFDVDFLRTYFEYFGAEKSFSNYFFSPLLDVMALVAIAINFQGLRLPNYRLLTVCNTYGVRFKAHDAIADVKATRELYNKLNAILFQGKTS</sequence>
<evidence type="ECO:0000259" key="1">
    <source>
        <dbReference type="SMART" id="SM00479"/>
    </source>
</evidence>
<gene>
    <name evidence="2" type="ORF">MM415B02657_0017</name>
</gene>